<gene>
    <name evidence="3" type="ORF">F7O44_01505</name>
</gene>
<dbReference type="PANTHER" id="PTHR42850:SF2">
    <property type="entry name" value="BLL5683 PROTEIN"/>
    <property type="match status" value="1"/>
</dbReference>
<dbReference type="CDD" id="cd00838">
    <property type="entry name" value="MPP_superfamily"/>
    <property type="match status" value="1"/>
</dbReference>
<comment type="similarity">
    <text evidence="1">Belongs to the metallophosphoesterase superfamily. YfcE family.</text>
</comment>
<dbReference type="Proteomes" id="UP000460435">
    <property type="component" value="Unassembled WGS sequence"/>
</dbReference>
<evidence type="ECO:0000313" key="4">
    <source>
        <dbReference type="Proteomes" id="UP000460435"/>
    </source>
</evidence>
<feature type="domain" description="Calcineurin-like phosphoesterase" evidence="2">
    <location>
        <begin position="5"/>
        <end position="193"/>
    </location>
</feature>
<dbReference type="InterPro" id="IPR024654">
    <property type="entry name" value="Calcineurin-like_PHP_lpxH"/>
</dbReference>
<accession>A0A7K3LXP2</accession>
<keyword evidence="4" id="KW-1185">Reference proteome</keyword>
<dbReference type="InterPro" id="IPR029052">
    <property type="entry name" value="Metallo-depent_PP-like"/>
</dbReference>
<comment type="caution">
    <text evidence="3">The sequence shown here is derived from an EMBL/GenBank/DDBJ whole genome shotgun (WGS) entry which is preliminary data.</text>
</comment>
<dbReference type="SUPFAM" id="SSF56300">
    <property type="entry name" value="Metallo-dependent phosphatases"/>
    <property type="match status" value="1"/>
</dbReference>
<dbReference type="Gene3D" id="3.60.21.10">
    <property type="match status" value="1"/>
</dbReference>
<dbReference type="InterPro" id="IPR050126">
    <property type="entry name" value="Ap4A_hydrolase"/>
</dbReference>
<dbReference type="InterPro" id="IPR011152">
    <property type="entry name" value="Pesterase_MJ0912"/>
</dbReference>
<evidence type="ECO:0000256" key="1">
    <source>
        <dbReference type="ARBA" id="ARBA00008950"/>
    </source>
</evidence>
<dbReference type="PIRSF" id="PIRSF000883">
    <property type="entry name" value="Pesterase_MJ0912"/>
    <property type="match status" value="1"/>
</dbReference>
<dbReference type="Pfam" id="PF12850">
    <property type="entry name" value="Metallophos_2"/>
    <property type="match status" value="1"/>
</dbReference>
<evidence type="ECO:0000259" key="2">
    <source>
        <dbReference type="Pfam" id="PF12850"/>
    </source>
</evidence>
<organism evidence="3 4">
    <name type="scientific">Phytoactinopolyspora mesophila</name>
    <dbReference type="NCBI Taxonomy" id="2650750"/>
    <lineage>
        <taxon>Bacteria</taxon>
        <taxon>Bacillati</taxon>
        <taxon>Actinomycetota</taxon>
        <taxon>Actinomycetes</taxon>
        <taxon>Jiangellales</taxon>
        <taxon>Jiangellaceae</taxon>
        <taxon>Phytoactinopolyspora</taxon>
    </lineage>
</organism>
<name>A0A7K3LXP2_9ACTN</name>
<sequence>MDLERLAILSDVHGNVTAYRSVLADIAARGITTVLNLGDVVGKGPRGSECVRISRERCTVTVRGNWDDSLPGKAGSSDHAVRWWHDELTEDDRQWLRTLPLVHHVELSGRRVRLFHASAESVHTRVHFQHTEEQFAGMFATTELTGDGPTPSVVGYGDIHDAYLEVSNGQTLFNVGSVGNSLDESTASYVIVEGVAGGDSTDPFGLQFVRVPYDIEAEIAAAADLGMPGLEAYAVELRTAVYRGLHDRLGLTLAGTAPAG</sequence>
<evidence type="ECO:0000313" key="3">
    <source>
        <dbReference type="EMBL" id="NDL55740.1"/>
    </source>
</evidence>
<proteinExistence type="inferred from homology"/>
<dbReference type="AlphaFoldDB" id="A0A7K3LXP2"/>
<dbReference type="EMBL" id="WLZY01000001">
    <property type="protein sequence ID" value="NDL55740.1"/>
    <property type="molecule type" value="Genomic_DNA"/>
</dbReference>
<dbReference type="GO" id="GO:0005737">
    <property type="term" value="C:cytoplasm"/>
    <property type="evidence" value="ECO:0007669"/>
    <property type="project" value="TreeGrafter"/>
</dbReference>
<dbReference type="PANTHER" id="PTHR42850">
    <property type="entry name" value="METALLOPHOSPHOESTERASE"/>
    <property type="match status" value="1"/>
</dbReference>
<protein>
    <submittedName>
        <fullName evidence="3">Metallophosphoesterase</fullName>
    </submittedName>
</protein>
<dbReference type="GO" id="GO:0016791">
    <property type="term" value="F:phosphatase activity"/>
    <property type="evidence" value="ECO:0007669"/>
    <property type="project" value="TreeGrafter"/>
</dbReference>
<reference evidence="3 4" key="1">
    <citation type="submission" date="2019-11" db="EMBL/GenBank/DDBJ databases">
        <authorList>
            <person name="Li X.-J."/>
            <person name="Feng X.-M."/>
        </authorList>
    </citation>
    <scope>NUCLEOTIDE SEQUENCE [LARGE SCALE GENOMIC DNA]</scope>
    <source>
        <strain evidence="3 4">XMNu-373</strain>
    </source>
</reference>